<dbReference type="Proteomes" id="UP000183975">
    <property type="component" value="Unassembled WGS sequence"/>
</dbReference>
<comment type="function">
    <text evidence="3">Participates in chromosomal partition during cell division. May act via the formation of a condensin-like complex containing Smc and ScpB that pull DNA away from mid-cell into both cell halves.</text>
</comment>
<dbReference type="GO" id="GO:0051301">
    <property type="term" value="P:cell division"/>
    <property type="evidence" value="ECO:0007669"/>
    <property type="project" value="UniProtKB-KW"/>
</dbReference>
<name>A0A1M6RJ16_9FIRM</name>
<sequence>MEQVTIRLDAFEGPMDLLYHLIEKNEIDIYDIPIASLTDQYLAYLDAAEDRNMDGMSEFLVMAATLLEIKSKLLLPKPKKEAEEEGPDPRAELVERLLEYKKIKGVTAEWKARAEEAARLLYKPADKAIAKLRREEDQPLEDFLMGVTMEDLYLAFQEVMQRKESKVDHVRSSFRAVKRDLFTIQDKMDYIRDLLILQPQITFFGIFRRKSRKMEKVVTFLALLELIKRKEVQITQQGTFSEIYIRSYEERDAV</sequence>
<dbReference type="InterPro" id="IPR023093">
    <property type="entry name" value="ScpA-like_C"/>
</dbReference>
<dbReference type="EMBL" id="FRAH01000023">
    <property type="protein sequence ID" value="SHK32465.1"/>
    <property type="molecule type" value="Genomic_DNA"/>
</dbReference>
<dbReference type="Gene3D" id="1.10.10.580">
    <property type="entry name" value="Structural maintenance of chromosome 1. Chain E"/>
    <property type="match status" value="1"/>
</dbReference>
<comment type="similarity">
    <text evidence="3">Belongs to the ScpA family.</text>
</comment>
<evidence type="ECO:0000313" key="5">
    <source>
        <dbReference type="Proteomes" id="UP000183975"/>
    </source>
</evidence>
<keyword evidence="1 3" id="KW-0159">Chromosome partition</keyword>
<reference evidence="4 5" key="1">
    <citation type="submission" date="2016-11" db="EMBL/GenBank/DDBJ databases">
        <authorList>
            <person name="Jaros S."/>
            <person name="Januszkiewicz K."/>
            <person name="Wedrychowicz H."/>
        </authorList>
    </citation>
    <scope>NUCLEOTIDE SEQUENCE [LARGE SCALE GENOMIC DNA]</scope>
    <source>
        <strain evidence="4 5">DSM 14214</strain>
    </source>
</reference>
<protein>
    <recommendedName>
        <fullName evidence="2 3">Segregation and condensation protein A</fullName>
    </recommendedName>
</protein>
<evidence type="ECO:0000313" key="4">
    <source>
        <dbReference type="EMBL" id="SHK32465.1"/>
    </source>
</evidence>
<dbReference type="RefSeq" id="WP_072850696.1">
    <property type="nucleotide sequence ID" value="NZ_FRAH01000023.1"/>
</dbReference>
<dbReference type="HAMAP" id="MF_01805">
    <property type="entry name" value="ScpA"/>
    <property type="match status" value="1"/>
</dbReference>
<gene>
    <name evidence="3" type="primary">scpA</name>
    <name evidence="4" type="ORF">SAMN02745138_01553</name>
</gene>
<dbReference type="GO" id="GO:0007059">
    <property type="term" value="P:chromosome segregation"/>
    <property type="evidence" value="ECO:0007669"/>
    <property type="project" value="UniProtKB-UniRule"/>
</dbReference>
<dbReference type="InterPro" id="IPR003768">
    <property type="entry name" value="ScpA"/>
</dbReference>
<dbReference type="GO" id="GO:0005737">
    <property type="term" value="C:cytoplasm"/>
    <property type="evidence" value="ECO:0007669"/>
    <property type="project" value="UniProtKB-SubCell"/>
</dbReference>
<organism evidence="4 5">
    <name type="scientific">Anaerotignum lactatifermentans DSM 14214</name>
    <dbReference type="NCBI Taxonomy" id="1121323"/>
    <lineage>
        <taxon>Bacteria</taxon>
        <taxon>Bacillati</taxon>
        <taxon>Bacillota</taxon>
        <taxon>Clostridia</taxon>
        <taxon>Lachnospirales</taxon>
        <taxon>Anaerotignaceae</taxon>
        <taxon>Anaerotignum</taxon>
    </lineage>
</organism>
<keyword evidence="3" id="KW-0963">Cytoplasm</keyword>
<keyword evidence="3" id="KW-0132">Cell division</keyword>
<comment type="subunit">
    <text evidence="3">Component of a cohesin-like complex composed of ScpA, ScpB and the Smc homodimer, in which ScpA and ScpB bind to the head domain of Smc. The presence of the three proteins is required for the association of the complex with DNA.</text>
</comment>
<comment type="subcellular location">
    <subcellularLocation>
        <location evidence="3">Cytoplasm</location>
    </subcellularLocation>
    <text evidence="3">Associated with two foci at the outer edges of the nucleoid region in young cells, and at four foci within both cell halves in older cells.</text>
</comment>
<keyword evidence="3" id="KW-0131">Cell cycle</keyword>
<proteinExistence type="inferred from homology"/>
<evidence type="ECO:0000256" key="3">
    <source>
        <dbReference type="HAMAP-Rule" id="MF_01805"/>
    </source>
</evidence>
<evidence type="ECO:0000256" key="1">
    <source>
        <dbReference type="ARBA" id="ARBA00022829"/>
    </source>
</evidence>
<dbReference type="AlphaFoldDB" id="A0A1M6RJ16"/>
<dbReference type="GO" id="GO:0006260">
    <property type="term" value="P:DNA replication"/>
    <property type="evidence" value="ECO:0007669"/>
    <property type="project" value="UniProtKB-UniRule"/>
</dbReference>
<dbReference type="PANTHER" id="PTHR33969:SF2">
    <property type="entry name" value="SEGREGATION AND CONDENSATION PROTEIN A"/>
    <property type="match status" value="1"/>
</dbReference>
<dbReference type="Pfam" id="PF02616">
    <property type="entry name" value="SMC_ScpA"/>
    <property type="match status" value="1"/>
</dbReference>
<dbReference type="OrthoDB" id="9811016at2"/>
<dbReference type="PANTHER" id="PTHR33969">
    <property type="entry name" value="SEGREGATION AND CONDENSATION PROTEIN A"/>
    <property type="match status" value="1"/>
</dbReference>
<dbReference type="Gene3D" id="6.10.250.2410">
    <property type="match status" value="1"/>
</dbReference>
<evidence type="ECO:0000256" key="2">
    <source>
        <dbReference type="ARBA" id="ARBA00044777"/>
    </source>
</evidence>
<keyword evidence="5" id="KW-1185">Reference proteome</keyword>
<accession>A0A1M6RJ16</accession>